<protein>
    <submittedName>
        <fullName evidence="1">Uncharacterized protein</fullName>
    </submittedName>
</protein>
<evidence type="ECO:0000313" key="1">
    <source>
        <dbReference type="EMBL" id="KAE7995801.1"/>
    </source>
</evidence>
<reference evidence="1 2" key="1">
    <citation type="submission" date="2019-06" db="EMBL/GenBank/DDBJ databases">
        <title>A chromosomal-level reference genome of Carpinus fangiana (Coryloideae, Betulaceae).</title>
        <authorList>
            <person name="Yang X."/>
            <person name="Wang Z."/>
            <person name="Zhang L."/>
            <person name="Hao G."/>
            <person name="Liu J."/>
            <person name="Yang Y."/>
        </authorList>
    </citation>
    <scope>NUCLEOTIDE SEQUENCE [LARGE SCALE GENOMIC DNA]</scope>
    <source>
        <strain evidence="1">Cfa_2016G</strain>
        <tissue evidence="1">Leaf</tissue>
    </source>
</reference>
<dbReference type="AlphaFoldDB" id="A0A5N6QBH2"/>
<evidence type="ECO:0000313" key="2">
    <source>
        <dbReference type="Proteomes" id="UP000327013"/>
    </source>
</evidence>
<proteinExistence type="predicted"/>
<name>A0A5N6QBH2_9ROSI</name>
<keyword evidence="2" id="KW-1185">Reference proteome</keyword>
<accession>A0A5N6QBH2</accession>
<organism evidence="1 2">
    <name type="scientific">Carpinus fangiana</name>
    <dbReference type="NCBI Taxonomy" id="176857"/>
    <lineage>
        <taxon>Eukaryota</taxon>
        <taxon>Viridiplantae</taxon>
        <taxon>Streptophyta</taxon>
        <taxon>Embryophyta</taxon>
        <taxon>Tracheophyta</taxon>
        <taxon>Spermatophyta</taxon>
        <taxon>Magnoliopsida</taxon>
        <taxon>eudicotyledons</taxon>
        <taxon>Gunneridae</taxon>
        <taxon>Pentapetalae</taxon>
        <taxon>rosids</taxon>
        <taxon>fabids</taxon>
        <taxon>Fagales</taxon>
        <taxon>Betulaceae</taxon>
        <taxon>Carpinus</taxon>
    </lineage>
</organism>
<sequence>MPMANAYQTVSSLSRTAQPQVEWLMLPSDEKVDGTHSRCSVASSTSEKMLHKIKNVFEGLLDA</sequence>
<dbReference type="EMBL" id="CM017321">
    <property type="protein sequence ID" value="KAE7995801.1"/>
    <property type="molecule type" value="Genomic_DNA"/>
</dbReference>
<gene>
    <name evidence="1" type="ORF">FH972_000568</name>
</gene>
<dbReference type="Proteomes" id="UP000327013">
    <property type="component" value="Chromosome 1"/>
</dbReference>